<dbReference type="GO" id="GO:0006749">
    <property type="term" value="P:glutathione metabolic process"/>
    <property type="evidence" value="ECO:0007669"/>
    <property type="project" value="TreeGrafter"/>
</dbReference>
<evidence type="ECO:0000256" key="1">
    <source>
        <dbReference type="SAM" id="MobiDB-lite"/>
    </source>
</evidence>
<comment type="caution">
    <text evidence="3">The sequence shown here is derived from an EMBL/GenBank/DDBJ whole genome shotgun (WGS) entry which is preliminary data.</text>
</comment>
<keyword evidence="4" id="KW-1185">Reference proteome</keyword>
<evidence type="ECO:0000313" key="4">
    <source>
        <dbReference type="Proteomes" id="UP000315522"/>
    </source>
</evidence>
<sequence>TLRKQAEDDLIAQGIKPSLIQYENYASLRYEGSDTNISVLQPQDNDFVKAFVDQHRREFAFELAGRPVVVDTIRVRGTGNMDTAKVKESLFDELASISTGVSQLPVTSVQRTFLGGAWENIPRLYLSELGVGTRFAGPALILDATQTILIESGSIVSFLKSHIVIDRPESERSNGEDCEVVNPVQLTMFSHRFMSIAEQMGHTLQRIAISTSIKERLDFSCAIFSPDGKLVANAPHVPVHLGSMQYAIQWQHEYWKGRLNPGDVLLTNHPETGGTHLPDLTVITPAFHAETKQIIFYVASRGHHTDIGGIGITSMAPDATELWQEGIAIKTMKLVSNGVFEEDSIRKVFLAVADLPGCSSTRRLNDNISDLKAQIAANQKGLKLISELCHSCSLPYVQFYMRSIQQNAELAIREYLKQVYARFNGRALQAIDYYDDGTPVAVKITIDPETGSAHFDFSGTGEETYSNMNAPPSITSSAIMYALRAMINSDIPLNEGCLAPIRISIPPSTVLNPSDAVAISGSTIASQRVTDLILKAFQACAASQGCANALGWGMGGKDADTGQVRPGWNYGESIGGGSGAGPGWHGTSGVHVHSTNTKITDPEIIEKRTPVLVRRYEIREGSGGVGEFRGGCGIVREIEARVDLKFSVVSTRRTYSPYGMAGGGDGSVGRNFLRRIGGRKVSIGGMAVVNVKAGESIEINTPGMLLLLHVSDGGILTDYRQGGGGYGQLPQGEEVEDRHDTRPTPTF</sequence>
<dbReference type="GO" id="GO:0017168">
    <property type="term" value="F:5-oxoprolinase (ATP-hydrolyzing) activity"/>
    <property type="evidence" value="ECO:0007669"/>
    <property type="project" value="TreeGrafter"/>
</dbReference>
<reference evidence="3 4" key="1">
    <citation type="submission" date="2018-05" db="EMBL/GenBank/DDBJ databases">
        <title>Genome sequencing and assembly of the regulated plant pathogen Lachnellula willkommii and related sister species for the development of diagnostic species identification markers.</title>
        <authorList>
            <person name="Giroux E."/>
            <person name="Bilodeau G."/>
        </authorList>
    </citation>
    <scope>NUCLEOTIDE SEQUENCE [LARGE SCALE GENOMIC DNA]</scope>
    <source>
        <strain evidence="3 4">CBS 172.35</strain>
    </source>
</reference>
<feature type="region of interest" description="Disordered" evidence="1">
    <location>
        <begin position="721"/>
        <end position="747"/>
    </location>
</feature>
<feature type="non-terminal residue" evidence="3">
    <location>
        <position position="747"/>
    </location>
</feature>
<name>A0A559MGF1_9HELO</name>
<dbReference type="Pfam" id="PF02538">
    <property type="entry name" value="Hydantoinase_B"/>
    <property type="match status" value="1"/>
</dbReference>
<protein>
    <recommendedName>
        <fullName evidence="2">Hydantoinase B/oxoprolinase domain-containing protein</fullName>
    </recommendedName>
</protein>
<accession>A0A559MGF1</accession>
<evidence type="ECO:0000313" key="3">
    <source>
        <dbReference type="EMBL" id="TVY92034.1"/>
    </source>
</evidence>
<gene>
    <name evidence="3" type="ORF">LAWI1_G006217</name>
</gene>
<dbReference type="PANTHER" id="PTHR11365:SF2">
    <property type="entry name" value="5-OXOPROLINASE"/>
    <property type="match status" value="1"/>
</dbReference>
<feature type="domain" description="Hydantoinase B/oxoprolinase" evidence="2">
    <location>
        <begin position="182"/>
        <end position="703"/>
    </location>
</feature>
<dbReference type="GO" id="GO:0005829">
    <property type="term" value="C:cytosol"/>
    <property type="evidence" value="ECO:0007669"/>
    <property type="project" value="TreeGrafter"/>
</dbReference>
<dbReference type="InterPro" id="IPR003692">
    <property type="entry name" value="Hydantoinase_B"/>
</dbReference>
<dbReference type="InterPro" id="IPR045079">
    <property type="entry name" value="Oxoprolinase-like"/>
</dbReference>
<dbReference type="Proteomes" id="UP000315522">
    <property type="component" value="Unassembled WGS sequence"/>
</dbReference>
<dbReference type="AlphaFoldDB" id="A0A559MGF1"/>
<organism evidence="3 4">
    <name type="scientific">Lachnellula willkommii</name>
    <dbReference type="NCBI Taxonomy" id="215461"/>
    <lineage>
        <taxon>Eukaryota</taxon>
        <taxon>Fungi</taxon>
        <taxon>Dikarya</taxon>
        <taxon>Ascomycota</taxon>
        <taxon>Pezizomycotina</taxon>
        <taxon>Leotiomycetes</taxon>
        <taxon>Helotiales</taxon>
        <taxon>Lachnaceae</taxon>
        <taxon>Lachnellula</taxon>
    </lineage>
</organism>
<feature type="non-terminal residue" evidence="3">
    <location>
        <position position="1"/>
    </location>
</feature>
<dbReference type="EMBL" id="QGML01000404">
    <property type="protein sequence ID" value="TVY92034.1"/>
    <property type="molecule type" value="Genomic_DNA"/>
</dbReference>
<proteinExistence type="predicted"/>
<feature type="compositionally biased region" description="Basic and acidic residues" evidence="1">
    <location>
        <begin position="736"/>
        <end position="747"/>
    </location>
</feature>
<dbReference type="PANTHER" id="PTHR11365">
    <property type="entry name" value="5-OXOPROLINASE RELATED"/>
    <property type="match status" value="1"/>
</dbReference>
<evidence type="ECO:0000259" key="2">
    <source>
        <dbReference type="Pfam" id="PF02538"/>
    </source>
</evidence>